<dbReference type="Proteomes" id="UP000008394">
    <property type="component" value="Chromosome"/>
</dbReference>
<dbReference type="GO" id="GO:0030170">
    <property type="term" value="F:pyridoxal phosphate binding"/>
    <property type="evidence" value="ECO:0007669"/>
    <property type="project" value="InterPro"/>
</dbReference>
<dbReference type="PANTHER" id="PTHR42832:SF3">
    <property type="entry name" value="L-GLUTAMINE--4-(METHYLSULFANYL)-2-OXOBUTANOATE AMINOTRANSFERASE"/>
    <property type="match status" value="1"/>
</dbReference>
<dbReference type="KEGG" id="bnm:BALAC2494_01445"/>
<dbReference type="PANTHER" id="PTHR42832">
    <property type="entry name" value="AMINO ACID AMINOTRANSFERASE"/>
    <property type="match status" value="1"/>
</dbReference>
<dbReference type="InterPro" id="IPR004839">
    <property type="entry name" value="Aminotransferase_I/II_large"/>
</dbReference>
<evidence type="ECO:0000256" key="3">
    <source>
        <dbReference type="ARBA" id="ARBA00022679"/>
    </source>
</evidence>
<dbReference type="InterPro" id="IPR050881">
    <property type="entry name" value="LL-DAP_aminotransferase"/>
</dbReference>
<feature type="domain" description="Aminotransferase class I/classII large" evidence="5">
    <location>
        <begin position="94"/>
        <end position="450"/>
    </location>
</feature>
<dbReference type="Pfam" id="PF00155">
    <property type="entry name" value="Aminotran_1_2"/>
    <property type="match status" value="1"/>
</dbReference>
<dbReference type="PROSITE" id="PS00105">
    <property type="entry name" value="AA_TRANSFER_CLASS_1"/>
    <property type="match status" value="1"/>
</dbReference>
<gene>
    <name evidence="6" type="ORF">BALAC2494_01445</name>
</gene>
<protein>
    <recommendedName>
        <fullName evidence="4">Aminotransferase</fullName>
        <ecNumber evidence="4">2.6.1.-</ecNumber>
    </recommendedName>
</protein>
<sequence length="455" mass="49422">MLMEKSLAVQRIHNPHATLLGYARTVRHLPSMPCAVWADVPDGSGRKGKRAEQGTRTRREGMAIHFAKVASQIPPNVFERMDRKVLAARGRGVDVIDLSKGNPDGFPEEFIREVTRAAVDDPLNARYTPFDGKPAFLEAAANWYRNVHGVELDANRGLFAVEGAVDGLADLFSILLDEGDAVAFADPYYPSYHCMANMRGAHEVLLPAKAELGWLPDLDAVPASVWDGVRLLVLNYPNNPTGAQAPLAFFEQAVKLAVEHDFVVVHDFAYAGLGVEEQQHSLLEVVAHTPAGSPERECTVEICSLSKMYAMAGWRAGFIAGSERILDVAKNFHYQMGSMITSFVQDAGVAALNSDQTCVGRQAAHYAGRRAIVADGLRELGYDLFDSQGGLYVWMHAPAGRSGEEVADDLLDKAGVAVLPGTCFGNVGAQYVRLSLLQPDERLAEAVKRIGTCCC</sequence>
<dbReference type="InterPro" id="IPR015424">
    <property type="entry name" value="PyrdxlP-dep_Trfase"/>
</dbReference>
<organism evidence="6 7">
    <name type="scientific">Bifidobacterium animalis subsp. lactis CNCM I-2494</name>
    <dbReference type="NCBI Taxonomy" id="1042403"/>
    <lineage>
        <taxon>Bacteria</taxon>
        <taxon>Bacillati</taxon>
        <taxon>Actinomycetota</taxon>
        <taxon>Actinomycetes</taxon>
        <taxon>Bifidobacteriales</taxon>
        <taxon>Bifidobacteriaceae</taxon>
        <taxon>Bifidobacterium</taxon>
    </lineage>
</organism>
<dbReference type="AlphaFoldDB" id="A0A806FH68"/>
<evidence type="ECO:0000313" key="6">
    <source>
        <dbReference type="EMBL" id="AEK30737.1"/>
    </source>
</evidence>
<keyword evidence="2 4" id="KW-0032">Aminotransferase</keyword>
<evidence type="ECO:0000313" key="7">
    <source>
        <dbReference type="Proteomes" id="UP000008394"/>
    </source>
</evidence>
<evidence type="ECO:0000256" key="2">
    <source>
        <dbReference type="ARBA" id="ARBA00022576"/>
    </source>
</evidence>
<dbReference type="InterPro" id="IPR015422">
    <property type="entry name" value="PyrdxlP-dep_Trfase_small"/>
</dbReference>
<dbReference type="Gene3D" id="3.90.1150.10">
    <property type="entry name" value="Aspartate Aminotransferase, domain 1"/>
    <property type="match status" value="1"/>
</dbReference>
<dbReference type="Gene3D" id="3.40.640.10">
    <property type="entry name" value="Type I PLP-dependent aspartate aminotransferase-like (Major domain)"/>
    <property type="match status" value="1"/>
</dbReference>
<proteinExistence type="inferred from homology"/>
<dbReference type="EMBL" id="CP002915">
    <property type="protein sequence ID" value="AEK30737.1"/>
    <property type="molecule type" value="Genomic_DNA"/>
</dbReference>
<evidence type="ECO:0000256" key="1">
    <source>
        <dbReference type="ARBA" id="ARBA00001933"/>
    </source>
</evidence>
<evidence type="ECO:0000256" key="4">
    <source>
        <dbReference type="RuleBase" id="RU000481"/>
    </source>
</evidence>
<dbReference type="SUPFAM" id="SSF53383">
    <property type="entry name" value="PLP-dependent transferases"/>
    <property type="match status" value="1"/>
</dbReference>
<name>A0A806FH68_BIFAN</name>
<comment type="similarity">
    <text evidence="4">Belongs to the class-I pyridoxal-phosphate-dependent aminotransferase family.</text>
</comment>
<evidence type="ECO:0000259" key="5">
    <source>
        <dbReference type="Pfam" id="PF00155"/>
    </source>
</evidence>
<comment type="cofactor">
    <cofactor evidence="1 4">
        <name>pyridoxal 5'-phosphate</name>
        <dbReference type="ChEBI" id="CHEBI:597326"/>
    </cofactor>
</comment>
<dbReference type="InterPro" id="IPR015421">
    <property type="entry name" value="PyrdxlP-dep_Trfase_major"/>
</dbReference>
<accession>A0A806FH68</accession>
<dbReference type="EC" id="2.6.1.-" evidence="4"/>
<dbReference type="CDD" id="cd00609">
    <property type="entry name" value="AAT_like"/>
    <property type="match status" value="1"/>
</dbReference>
<reference evidence="6 7" key="1">
    <citation type="journal article" date="2011" name="J. Bacteriol.">
        <title>Genome Sequence of the Probiotic Strain Bifidobacterium animalis subsp. lactis CNCM I-2494.</title>
        <authorList>
            <person name="Chervaux C."/>
            <person name="Grimaldi C."/>
            <person name="Bolotin A."/>
            <person name="Quinquis B."/>
            <person name="Legrain-Raspaud S."/>
            <person name="van Hylckama Vlieg J.E."/>
            <person name="Denariaz G."/>
            <person name="Smokvina T."/>
        </authorList>
    </citation>
    <scope>NUCLEOTIDE SEQUENCE [LARGE SCALE GENOMIC DNA]</scope>
    <source>
        <strain evidence="6 7">CNCM I-2494</strain>
    </source>
</reference>
<dbReference type="InterPro" id="IPR004838">
    <property type="entry name" value="NHTrfase_class1_PyrdxlP-BS"/>
</dbReference>
<dbReference type="GO" id="GO:0008483">
    <property type="term" value="F:transaminase activity"/>
    <property type="evidence" value="ECO:0007669"/>
    <property type="project" value="UniProtKB-KW"/>
</dbReference>
<keyword evidence="3 4" id="KW-0808">Transferase</keyword>